<reference evidence="4 5" key="1">
    <citation type="submission" date="2019-07" db="EMBL/GenBank/DDBJ databases">
        <title>Genomics analysis of Aphanomyces spp. identifies a new class of oomycete effector associated with host adaptation.</title>
        <authorList>
            <person name="Gaulin E."/>
        </authorList>
    </citation>
    <scope>NUCLEOTIDE SEQUENCE [LARGE SCALE GENOMIC DNA]</scope>
    <source>
        <strain evidence="4 5">ATCC 201684</strain>
    </source>
</reference>
<organism evidence="4 5">
    <name type="scientific">Aphanomyces euteiches</name>
    <dbReference type="NCBI Taxonomy" id="100861"/>
    <lineage>
        <taxon>Eukaryota</taxon>
        <taxon>Sar</taxon>
        <taxon>Stramenopiles</taxon>
        <taxon>Oomycota</taxon>
        <taxon>Saprolegniomycetes</taxon>
        <taxon>Saprolegniales</taxon>
        <taxon>Verrucalvaceae</taxon>
        <taxon>Aphanomyces</taxon>
    </lineage>
</organism>
<dbReference type="Proteomes" id="UP000481153">
    <property type="component" value="Unassembled WGS sequence"/>
</dbReference>
<dbReference type="GO" id="GO:0016020">
    <property type="term" value="C:membrane"/>
    <property type="evidence" value="ECO:0007669"/>
    <property type="project" value="TreeGrafter"/>
</dbReference>
<dbReference type="VEuPathDB" id="FungiDB:AeMF1_001339"/>
<evidence type="ECO:0000259" key="3">
    <source>
        <dbReference type="Pfam" id="PF26150"/>
    </source>
</evidence>
<dbReference type="Pfam" id="PF26150">
    <property type="entry name" value="LEA-2_4"/>
    <property type="match status" value="1"/>
</dbReference>
<gene>
    <name evidence="4" type="ORF">Ae201684_010170</name>
</gene>
<evidence type="ECO:0000256" key="2">
    <source>
        <dbReference type="SAM" id="Phobius"/>
    </source>
</evidence>
<keyword evidence="2" id="KW-1133">Transmembrane helix</keyword>
<dbReference type="InterPro" id="IPR046368">
    <property type="entry name" value="Tag1"/>
</dbReference>
<accession>A0A6G0WZ48</accession>
<comment type="caution">
    <text evidence="4">The sequence shown here is derived from an EMBL/GenBank/DDBJ whole genome shotgun (WGS) entry which is preliminary data.</text>
</comment>
<evidence type="ECO:0000313" key="4">
    <source>
        <dbReference type="EMBL" id="KAF0732841.1"/>
    </source>
</evidence>
<dbReference type="EMBL" id="VJMJ01000128">
    <property type="protein sequence ID" value="KAF0732841.1"/>
    <property type="molecule type" value="Genomic_DNA"/>
</dbReference>
<dbReference type="PANTHER" id="PTHR35895">
    <property type="entry name" value="CHROMOSOME 16, WHOLE GENOME SHOTGUN SEQUENCE"/>
    <property type="match status" value="1"/>
</dbReference>
<keyword evidence="5" id="KW-1185">Reference proteome</keyword>
<feature type="transmembrane region" description="Helical" evidence="2">
    <location>
        <begin position="50"/>
        <end position="73"/>
    </location>
</feature>
<proteinExistence type="predicted"/>
<dbReference type="InterPro" id="IPR022185">
    <property type="entry name" value="DUF3712"/>
</dbReference>
<dbReference type="PANTHER" id="PTHR35895:SF1">
    <property type="entry name" value="LIPID-BINDING SERUM GLYCOPROTEIN C-TERMINAL DOMAIN-CONTAINING PROTEIN"/>
    <property type="match status" value="1"/>
</dbReference>
<dbReference type="AlphaFoldDB" id="A0A6G0WZ48"/>
<dbReference type="Pfam" id="PF12505">
    <property type="entry name" value="DUF3712"/>
    <property type="match status" value="2"/>
</dbReference>
<keyword evidence="2" id="KW-0472">Membrane</keyword>
<feature type="domain" description="Tag1-like fourth Ig-like" evidence="3">
    <location>
        <begin position="807"/>
        <end position="898"/>
    </location>
</feature>
<feature type="region of interest" description="Disordered" evidence="1">
    <location>
        <begin position="1"/>
        <end position="32"/>
    </location>
</feature>
<sequence>MSNERPFLEEDDTLLDDATPHEPLLSSHARNNDEKAFGKKTTSRWTWKRTAFIGIGVVGIVAVVLALCIRPIAIRAIQATHMEIQRMELQDPSDTSVRLMTQLMIKSDSIFGVTMKPANLTIRYGNASVGAFGTPSMDISHGSIVHTIANASLTVTNMTAWTAFASEMIQSTNMTWTLEGMIDIQLHLFGISLTQLPLQKTMKLLGMQGLHSLIITKMDLSASTKTQVLAAINTCLYNPSSAAMKPVGVLCLDVFFPDPKTLKPALVAHLTTSANTSLPITQLDPSAPECTSYGKVGMNYLALSGEIVSTVASATSALISQYLGDTAAHVQVAACWPGASSIPLYNGALRHLHLNSTLPPNPVPLINKLSFDTMHLAPVDDSTIAVDMRVVVTAKSPLGDGSPLTLSAMNMSIDLQSDKVALGALTTSSVNVTGIVTSESNLTLDCKATLKLRAGGQPFGGFVHSLVQASQKTMDVVGGFNVVANGALGDLNLRGVPVKISSQLIGMNGLSNVSIVDFALPGQETPEGHQVIKATTNIWNPSVIAMAVGKVDLKMRVDGEALGSVLANITLEPSSTNRVDLTGYLNPQVNPTTHALSPAVNAFFSRYISNTNSSLGIDIAQVDSPIPWIQAGLKGISLTTIFPGVKVQLVSSLEMPQMHMHFDATSMHMHARMLAGVQMPPALATLPINITRLKLQSRLFMASTELCLLSIPELAVEYTPKSTAGTGVVKMESDIAMTQIQTTSMASFIVQLMFSAASVPLQIRSREHEGVSPTVESPLGRMALTNIPITTPLVLDGMDGFKRGGVNITAVDIVSGTADTLKLSMALHMSNPSQVTTVLDTLAVQVLINNSVLGTAVMDNVTLVCCNQTSNMVGLFSFKPASAAVGQTFLSQFVSGASPQQVDIQGTVDSSPNPYLQMALSKLRLQSSVPTLAGLFPETPTLVALSKMYRPSVWDLFTVATALQVRNPFSHSIRVTAANLLLYPCENQNKDASGHLVCTKYYASPLARFHPDEFEPMLIPGKTPEGCFTCCEGRDCGKHMKLCPGAIEGKCMKAKVEMTMWSLEVIRTLYATMTTGLLMHVEGNLTAMVDSFPMELAYTQDALLVQMA</sequence>
<dbReference type="InterPro" id="IPR059065">
    <property type="entry name" value="Ig_Tag1-like_4th"/>
</dbReference>
<name>A0A6G0WZ48_9STRA</name>
<evidence type="ECO:0000256" key="1">
    <source>
        <dbReference type="SAM" id="MobiDB-lite"/>
    </source>
</evidence>
<evidence type="ECO:0000313" key="5">
    <source>
        <dbReference type="Proteomes" id="UP000481153"/>
    </source>
</evidence>
<keyword evidence="2" id="KW-0812">Transmembrane</keyword>
<protein>
    <recommendedName>
        <fullName evidence="3">Tag1-like fourth Ig-like domain-containing protein</fullName>
    </recommendedName>
</protein>